<dbReference type="InterPro" id="IPR046373">
    <property type="entry name" value="Acyl-CoA_Oxase/DH_mid-dom_sf"/>
</dbReference>
<keyword evidence="2" id="KW-0285">Flavoprotein</keyword>
<evidence type="ECO:0008006" key="6">
    <source>
        <dbReference type="Google" id="ProtNLM"/>
    </source>
</evidence>
<evidence type="ECO:0000313" key="5">
    <source>
        <dbReference type="Proteomes" id="UP001378592"/>
    </source>
</evidence>
<sequence length="125" mass="14218">MTSLIFFRVNVPGSDGVFYRHFSFACLSKSQKMLQNTAHQFAVEELNPVSAKSDNEQLFPVEQEQEVMQTTSAKYVGDHWVLNGTKVWVTSGYERKVVFATVVNPEPLRLSFDKTDDKRGIRATL</sequence>
<evidence type="ECO:0000256" key="1">
    <source>
        <dbReference type="ARBA" id="ARBA00001974"/>
    </source>
</evidence>
<evidence type="ECO:0000256" key="2">
    <source>
        <dbReference type="ARBA" id="ARBA00022630"/>
    </source>
</evidence>
<dbReference type="Proteomes" id="UP001378592">
    <property type="component" value="Unassembled WGS sequence"/>
</dbReference>
<dbReference type="EMBL" id="JAZDUA010000263">
    <property type="protein sequence ID" value="KAK7862688.1"/>
    <property type="molecule type" value="Genomic_DNA"/>
</dbReference>
<evidence type="ECO:0000313" key="4">
    <source>
        <dbReference type="EMBL" id="KAK7862688.1"/>
    </source>
</evidence>
<dbReference type="InterPro" id="IPR009100">
    <property type="entry name" value="AcylCoA_DH/oxidase_NM_dom_sf"/>
</dbReference>
<gene>
    <name evidence="4" type="ORF">R5R35_000929</name>
</gene>
<evidence type="ECO:0000256" key="3">
    <source>
        <dbReference type="ARBA" id="ARBA00022827"/>
    </source>
</evidence>
<protein>
    <recommendedName>
        <fullName evidence="6">Acyl-CoA dehydrogenase</fullName>
    </recommendedName>
</protein>
<comment type="cofactor">
    <cofactor evidence="1">
        <name>FAD</name>
        <dbReference type="ChEBI" id="CHEBI:57692"/>
    </cofactor>
</comment>
<dbReference type="Gene3D" id="2.40.110.10">
    <property type="entry name" value="Butyryl-CoA Dehydrogenase, subunit A, domain 2"/>
    <property type="match status" value="1"/>
</dbReference>
<proteinExistence type="predicted"/>
<organism evidence="4 5">
    <name type="scientific">Gryllus longicercus</name>
    <dbReference type="NCBI Taxonomy" id="2509291"/>
    <lineage>
        <taxon>Eukaryota</taxon>
        <taxon>Metazoa</taxon>
        <taxon>Ecdysozoa</taxon>
        <taxon>Arthropoda</taxon>
        <taxon>Hexapoda</taxon>
        <taxon>Insecta</taxon>
        <taxon>Pterygota</taxon>
        <taxon>Neoptera</taxon>
        <taxon>Polyneoptera</taxon>
        <taxon>Orthoptera</taxon>
        <taxon>Ensifera</taxon>
        <taxon>Gryllidea</taxon>
        <taxon>Grylloidea</taxon>
        <taxon>Gryllidae</taxon>
        <taxon>Gryllinae</taxon>
        <taxon>Gryllus</taxon>
    </lineage>
</organism>
<dbReference type="GO" id="GO:0016627">
    <property type="term" value="F:oxidoreductase activity, acting on the CH-CH group of donors"/>
    <property type="evidence" value="ECO:0007669"/>
    <property type="project" value="InterPro"/>
</dbReference>
<keyword evidence="5" id="KW-1185">Reference proteome</keyword>
<dbReference type="SUPFAM" id="SSF56645">
    <property type="entry name" value="Acyl-CoA dehydrogenase NM domain-like"/>
    <property type="match status" value="1"/>
</dbReference>
<keyword evidence="3" id="KW-0274">FAD</keyword>
<reference evidence="4 5" key="1">
    <citation type="submission" date="2024-03" db="EMBL/GenBank/DDBJ databases">
        <title>The genome assembly and annotation of the cricket Gryllus longicercus Weissman &amp; Gray.</title>
        <authorList>
            <person name="Szrajer S."/>
            <person name="Gray D."/>
            <person name="Ylla G."/>
        </authorList>
    </citation>
    <scope>NUCLEOTIDE SEQUENCE [LARGE SCALE GENOMIC DNA]</scope>
    <source>
        <strain evidence="4">DAG 2021-001</strain>
        <tissue evidence="4">Whole body minus gut</tissue>
    </source>
</reference>
<dbReference type="AlphaFoldDB" id="A0AAN9VF77"/>
<accession>A0AAN9VF77</accession>
<name>A0AAN9VF77_9ORTH</name>
<comment type="caution">
    <text evidence="4">The sequence shown here is derived from an EMBL/GenBank/DDBJ whole genome shotgun (WGS) entry which is preliminary data.</text>
</comment>